<dbReference type="InterPro" id="IPR029045">
    <property type="entry name" value="ClpP/crotonase-like_dom_sf"/>
</dbReference>
<evidence type="ECO:0000313" key="2">
    <source>
        <dbReference type="Proteomes" id="UP000585638"/>
    </source>
</evidence>
<evidence type="ECO:0000313" key="1">
    <source>
        <dbReference type="EMBL" id="MBB5895654.1"/>
    </source>
</evidence>
<dbReference type="AlphaFoldDB" id="A0A7W9KPM7"/>
<dbReference type="CDD" id="cd06558">
    <property type="entry name" value="crotonase-like"/>
    <property type="match status" value="1"/>
</dbReference>
<organism evidence="1 2">
    <name type="scientific">Kutzneria kofuensis</name>
    <dbReference type="NCBI Taxonomy" id="103725"/>
    <lineage>
        <taxon>Bacteria</taxon>
        <taxon>Bacillati</taxon>
        <taxon>Actinomycetota</taxon>
        <taxon>Actinomycetes</taxon>
        <taxon>Pseudonocardiales</taxon>
        <taxon>Pseudonocardiaceae</taxon>
        <taxon>Kutzneria</taxon>
    </lineage>
</organism>
<reference evidence="1 2" key="1">
    <citation type="submission" date="2020-08" db="EMBL/GenBank/DDBJ databases">
        <title>Sequencing the genomes of 1000 actinobacteria strains.</title>
        <authorList>
            <person name="Klenk H.-P."/>
        </authorList>
    </citation>
    <scope>NUCLEOTIDE SEQUENCE [LARGE SCALE GENOMIC DNA]</scope>
    <source>
        <strain evidence="1 2">DSM 43851</strain>
    </source>
</reference>
<comment type="caution">
    <text evidence="1">The sequence shown here is derived from an EMBL/GenBank/DDBJ whole genome shotgun (WGS) entry which is preliminary data.</text>
</comment>
<dbReference type="GO" id="GO:0003824">
    <property type="term" value="F:catalytic activity"/>
    <property type="evidence" value="ECO:0007669"/>
    <property type="project" value="UniProtKB-ARBA"/>
</dbReference>
<dbReference type="Proteomes" id="UP000585638">
    <property type="component" value="Unassembled WGS sequence"/>
</dbReference>
<dbReference type="InterPro" id="IPR001753">
    <property type="entry name" value="Enoyl-CoA_hydra/iso"/>
</dbReference>
<dbReference type="SUPFAM" id="SSF52096">
    <property type="entry name" value="ClpP/crotonase"/>
    <property type="match status" value="1"/>
</dbReference>
<gene>
    <name evidence="1" type="ORF">BJ998_006850</name>
</gene>
<protein>
    <submittedName>
        <fullName evidence="1">Enoyl-CoA hydratase/carnithine racemase</fullName>
    </submittedName>
</protein>
<dbReference type="EMBL" id="JACHIR010000001">
    <property type="protein sequence ID" value="MBB5895654.1"/>
    <property type="molecule type" value="Genomic_DNA"/>
</dbReference>
<dbReference type="GO" id="GO:0006635">
    <property type="term" value="P:fatty acid beta-oxidation"/>
    <property type="evidence" value="ECO:0007669"/>
    <property type="project" value="TreeGrafter"/>
</dbReference>
<name>A0A7W9KPM7_9PSEU</name>
<sequence length="259" mass="27345">MELLRLDREDAGLAVLTVDAPPLNLYTAAMQAELGEAIGQVEASQPRALLIRAAGRVVSGGVDVALFDAQPSAAAAKELFDEMLTIPDRIAALPFPTVFAAHALCLTWAFEIAVACDVLLAAERAKFGLVENVIGLTPTMGGTQRLAARAGVGRAKEFVMTGDRYDAATLERWNVVNKVLPDEGFDDAALAYARRLAAGPTKAHAATKQVLRHFEHGGVAEANAHVTAIAAELFDTDDLRGAVRSFLTDGPGKATFSGH</sequence>
<dbReference type="PANTHER" id="PTHR11941:SF54">
    <property type="entry name" value="ENOYL-COA HYDRATASE, MITOCHONDRIAL"/>
    <property type="match status" value="1"/>
</dbReference>
<keyword evidence="2" id="KW-1185">Reference proteome</keyword>
<dbReference type="Pfam" id="PF00378">
    <property type="entry name" value="ECH_1"/>
    <property type="match status" value="1"/>
</dbReference>
<proteinExistence type="predicted"/>
<dbReference type="PANTHER" id="PTHR11941">
    <property type="entry name" value="ENOYL-COA HYDRATASE-RELATED"/>
    <property type="match status" value="1"/>
</dbReference>
<dbReference type="Gene3D" id="3.90.226.10">
    <property type="entry name" value="2-enoyl-CoA Hydratase, Chain A, domain 1"/>
    <property type="match status" value="1"/>
</dbReference>
<accession>A0A7W9KPM7</accession>